<feature type="compositionally biased region" description="Low complexity" evidence="10">
    <location>
        <begin position="775"/>
        <end position="787"/>
    </location>
</feature>
<evidence type="ECO:0000259" key="15">
    <source>
        <dbReference type="PROSITE" id="PS50853"/>
    </source>
</evidence>
<keyword evidence="8" id="KW-0539">Nucleus</keyword>
<feature type="compositionally biased region" description="Basic residues" evidence="10">
    <location>
        <begin position="1587"/>
        <end position="1601"/>
    </location>
</feature>
<dbReference type="InterPro" id="IPR030456">
    <property type="entry name" value="TF_fork_head_CS_2"/>
</dbReference>
<dbReference type="Proteomes" id="UP001353858">
    <property type="component" value="Unassembled WGS sequence"/>
</dbReference>
<dbReference type="GO" id="GO:0005525">
    <property type="term" value="F:GTP binding"/>
    <property type="evidence" value="ECO:0007669"/>
    <property type="project" value="InterPro"/>
</dbReference>
<evidence type="ECO:0000256" key="7">
    <source>
        <dbReference type="ARBA" id="ARBA00023319"/>
    </source>
</evidence>
<feature type="region of interest" description="Disordered" evidence="10">
    <location>
        <begin position="1585"/>
        <end position="1616"/>
    </location>
</feature>
<dbReference type="PROSITE" id="PS50178">
    <property type="entry name" value="ZF_FYVE"/>
    <property type="match status" value="1"/>
</dbReference>
<gene>
    <name evidence="16" type="ORF">RN001_003383</name>
</gene>
<feature type="region of interest" description="Disordered" evidence="10">
    <location>
        <begin position="1878"/>
        <end position="1936"/>
    </location>
</feature>
<feature type="domain" description="Ig-like" evidence="14">
    <location>
        <begin position="1296"/>
        <end position="1372"/>
    </location>
</feature>
<dbReference type="Gene3D" id="3.40.50.300">
    <property type="entry name" value="P-loop containing nucleotide triphosphate hydrolases"/>
    <property type="match status" value="1"/>
</dbReference>
<evidence type="ECO:0000256" key="11">
    <source>
        <dbReference type="SAM" id="Phobius"/>
    </source>
</evidence>
<dbReference type="InterPro" id="IPR003599">
    <property type="entry name" value="Ig_sub"/>
</dbReference>
<feature type="domain" description="Fibronectin type-III" evidence="15">
    <location>
        <begin position="1724"/>
        <end position="1818"/>
    </location>
</feature>
<dbReference type="CDD" id="cd00063">
    <property type="entry name" value="FN3"/>
    <property type="match status" value="2"/>
</dbReference>
<dbReference type="GO" id="GO:0043565">
    <property type="term" value="F:sequence-specific DNA binding"/>
    <property type="evidence" value="ECO:0007669"/>
    <property type="project" value="InterPro"/>
</dbReference>
<keyword evidence="17" id="KW-1185">Reference proteome</keyword>
<comment type="subcellular location">
    <subcellularLocation>
        <location evidence="8">Nucleus</location>
    </subcellularLocation>
</comment>
<dbReference type="PANTHER" id="PTHR46624">
    <property type="entry name" value="AGAP002036-PA"/>
    <property type="match status" value="1"/>
</dbReference>
<feature type="compositionally biased region" description="Polar residues" evidence="10">
    <location>
        <begin position="788"/>
        <end position="798"/>
    </location>
</feature>
<feature type="domain" description="FYVE-type" evidence="13">
    <location>
        <begin position="502"/>
        <end position="562"/>
    </location>
</feature>
<dbReference type="Pfam" id="PF00041">
    <property type="entry name" value="fn3"/>
    <property type="match status" value="2"/>
</dbReference>
<dbReference type="GO" id="GO:0032266">
    <property type="term" value="F:phosphatidylinositol-3-phosphate binding"/>
    <property type="evidence" value="ECO:0007669"/>
    <property type="project" value="TreeGrafter"/>
</dbReference>
<dbReference type="PANTHER" id="PTHR46624:SF4">
    <property type="entry name" value="FYVE-TYPE DOMAIN-CONTAINING PROTEIN"/>
    <property type="match status" value="1"/>
</dbReference>
<keyword evidence="6" id="KW-1015">Disulfide bond</keyword>
<comment type="caution">
    <text evidence="16">The sequence shown here is derived from an EMBL/GenBank/DDBJ whole genome shotgun (WGS) entry which is preliminary data.</text>
</comment>
<feature type="compositionally biased region" description="Polar residues" evidence="10">
    <location>
        <begin position="1961"/>
        <end position="1972"/>
    </location>
</feature>
<dbReference type="InterPro" id="IPR011011">
    <property type="entry name" value="Znf_FYVE_PHD"/>
</dbReference>
<dbReference type="GO" id="GO:0140042">
    <property type="term" value="P:lipid droplet formation"/>
    <property type="evidence" value="ECO:0007669"/>
    <property type="project" value="TreeGrafter"/>
</dbReference>
<feature type="compositionally biased region" description="Polar residues" evidence="10">
    <location>
        <begin position="1989"/>
        <end position="2000"/>
    </location>
</feature>
<dbReference type="SUPFAM" id="SSF49265">
    <property type="entry name" value="Fibronectin type III"/>
    <property type="match status" value="1"/>
</dbReference>
<dbReference type="InterPro" id="IPR036116">
    <property type="entry name" value="FN3_sf"/>
</dbReference>
<keyword evidence="11" id="KW-1133">Transmembrane helix</keyword>
<keyword evidence="1" id="KW-0479">Metal-binding</keyword>
<dbReference type="Gene3D" id="3.30.40.10">
    <property type="entry name" value="Zinc/RING finger domain, C3HC4 (zinc finger)"/>
    <property type="match status" value="2"/>
</dbReference>
<dbReference type="Pfam" id="PF02263">
    <property type="entry name" value="GBP"/>
    <property type="match status" value="1"/>
</dbReference>
<dbReference type="InterPro" id="IPR013783">
    <property type="entry name" value="Ig-like_fold"/>
</dbReference>
<dbReference type="SUPFAM" id="SSF52540">
    <property type="entry name" value="P-loop containing nucleoside triphosphate hydrolases"/>
    <property type="match status" value="1"/>
</dbReference>
<keyword evidence="5 8" id="KW-0238">DNA-binding</keyword>
<dbReference type="GO" id="GO:0009653">
    <property type="term" value="P:anatomical structure morphogenesis"/>
    <property type="evidence" value="ECO:0007669"/>
    <property type="project" value="UniProtKB-ARBA"/>
</dbReference>
<keyword evidence="2" id="KW-0677">Repeat</keyword>
<dbReference type="Gene3D" id="1.10.10.10">
    <property type="entry name" value="Winged helix-like DNA-binding domain superfamily/Winged helix DNA-binding domain"/>
    <property type="match status" value="1"/>
</dbReference>
<dbReference type="PROSITE" id="PS00657">
    <property type="entry name" value="FORK_HEAD_1"/>
    <property type="match status" value="1"/>
</dbReference>
<feature type="domain" description="Fork-head" evidence="12">
    <location>
        <begin position="817"/>
        <end position="902"/>
    </location>
</feature>
<dbReference type="InterPro" id="IPR027417">
    <property type="entry name" value="P-loop_NTPase"/>
</dbReference>
<dbReference type="GO" id="GO:0008270">
    <property type="term" value="F:zinc ion binding"/>
    <property type="evidence" value="ECO:0007669"/>
    <property type="project" value="UniProtKB-KW"/>
</dbReference>
<dbReference type="SMART" id="SM00064">
    <property type="entry name" value="FYVE"/>
    <property type="match status" value="2"/>
</dbReference>
<dbReference type="GO" id="GO:0005545">
    <property type="term" value="F:1-phosphatidylinositol binding"/>
    <property type="evidence" value="ECO:0007669"/>
    <property type="project" value="TreeGrafter"/>
</dbReference>
<feature type="DNA-binding region" description="Fork-head" evidence="8">
    <location>
        <begin position="817"/>
        <end position="902"/>
    </location>
</feature>
<dbReference type="PROSITE" id="PS50039">
    <property type="entry name" value="FORK_HEAD_3"/>
    <property type="match status" value="1"/>
</dbReference>
<dbReference type="InterPro" id="IPR013098">
    <property type="entry name" value="Ig_I-set"/>
</dbReference>
<keyword evidence="4" id="KW-0862">Zinc</keyword>
<dbReference type="InterPro" id="IPR003598">
    <property type="entry name" value="Ig_sub2"/>
</dbReference>
<dbReference type="PROSITE" id="PS50835">
    <property type="entry name" value="IG_LIKE"/>
    <property type="match status" value="3"/>
</dbReference>
<evidence type="ECO:0000259" key="13">
    <source>
        <dbReference type="PROSITE" id="PS50178"/>
    </source>
</evidence>
<dbReference type="InterPro" id="IPR001766">
    <property type="entry name" value="Fork_head_dom"/>
</dbReference>
<proteinExistence type="predicted"/>
<dbReference type="GO" id="GO:0003700">
    <property type="term" value="F:DNA-binding transcription factor activity"/>
    <property type="evidence" value="ECO:0007669"/>
    <property type="project" value="InterPro"/>
</dbReference>
<dbReference type="InterPro" id="IPR015894">
    <property type="entry name" value="Guanylate-bd_N"/>
</dbReference>
<dbReference type="InterPro" id="IPR003961">
    <property type="entry name" value="FN3_dom"/>
</dbReference>
<dbReference type="SUPFAM" id="SSF57903">
    <property type="entry name" value="FYVE/PHD zinc finger"/>
    <property type="match status" value="2"/>
</dbReference>
<dbReference type="InterPro" id="IPR036179">
    <property type="entry name" value="Ig-like_dom_sf"/>
</dbReference>
<feature type="compositionally biased region" description="Low complexity" evidence="10">
    <location>
        <begin position="1948"/>
        <end position="1960"/>
    </location>
</feature>
<dbReference type="InterPro" id="IPR007110">
    <property type="entry name" value="Ig-like_dom"/>
</dbReference>
<evidence type="ECO:0000256" key="1">
    <source>
        <dbReference type="ARBA" id="ARBA00022723"/>
    </source>
</evidence>
<dbReference type="GO" id="GO:0005634">
    <property type="term" value="C:nucleus"/>
    <property type="evidence" value="ECO:0007669"/>
    <property type="project" value="UniProtKB-SubCell"/>
</dbReference>
<dbReference type="FunFam" id="2.60.40.10:FF:000032">
    <property type="entry name" value="palladin isoform X1"/>
    <property type="match status" value="1"/>
</dbReference>
<dbReference type="PROSITE" id="PS00658">
    <property type="entry name" value="FORK_HEAD_2"/>
    <property type="match status" value="1"/>
</dbReference>
<keyword evidence="3 9" id="KW-0863">Zinc-finger</keyword>
<feature type="region of interest" description="Disordered" evidence="10">
    <location>
        <begin position="1948"/>
        <end position="2000"/>
    </location>
</feature>
<feature type="domain" description="Ig-like" evidence="14">
    <location>
        <begin position="1390"/>
        <end position="1474"/>
    </location>
</feature>
<dbReference type="PRINTS" id="PR00053">
    <property type="entry name" value="FORKHEAD"/>
</dbReference>
<evidence type="ECO:0000259" key="14">
    <source>
        <dbReference type="PROSITE" id="PS50835"/>
    </source>
</evidence>
<dbReference type="EMBL" id="JARPUR010000001">
    <property type="protein sequence ID" value="KAK4887112.1"/>
    <property type="molecule type" value="Genomic_DNA"/>
</dbReference>
<keyword evidence="7" id="KW-0393">Immunoglobulin domain</keyword>
<evidence type="ECO:0000256" key="2">
    <source>
        <dbReference type="ARBA" id="ARBA00022737"/>
    </source>
</evidence>
<protein>
    <submittedName>
        <fullName evidence="16">Uncharacterized protein</fullName>
    </submittedName>
</protein>
<evidence type="ECO:0000256" key="6">
    <source>
        <dbReference type="ARBA" id="ARBA00023157"/>
    </source>
</evidence>
<dbReference type="GO" id="GO:0030154">
    <property type="term" value="P:cell differentiation"/>
    <property type="evidence" value="ECO:0007669"/>
    <property type="project" value="UniProtKB-ARBA"/>
</dbReference>
<evidence type="ECO:0000256" key="5">
    <source>
        <dbReference type="ARBA" id="ARBA00023125"/>
    </source>
</evidence>
<evidence type="ECO:0000256" key="9">
    <source>
        <dbReference type="PROSITE-ProRule" id="PRU00091"/>
    </source>
</evidence>
<evidence type="ECO:0000256" key="3">
    <source>
        <dbReference type="ARBA" id="ARBA00022771"/>
    </source>
</evidence>
<dbReference type="InterPro" id="IPR000306">
    <property type="entry name" value="Znf_FYVE"/>
</dbReference>
<name>A0AAN7PI89_9COLE</name>
<dbReference type="GO" id="GO:0043325">
    <property type="term" value="F:phosphatidylinositol-3,4-bisphosphate binding"/>
    <property type="evidence" value="ECO:0007669"/>
    <property type="project" value="TreeGrafter"/>
</dbReference>
<feature type="compositionally biased region" description="Polar residues" evidence="10">
    <location>
        <begin position="1908"/>
        <end position="1928"/>
    </location>
</feature>
<dbReference type="InterPro" id="IPR018122">
    <property type="entry name" value="TF_fork_head_CS_1"/>
</dbReference>
<accession>A0AAN7PI89</accession>
<dbReference type="CDD" id="cd15734">
    <property type="entry name" value="FYVE_ZFYV1"/>
    <property type="match status" value="1"/>
</dbReference>
<feature type="region of interest" description="Disordered" evidence="10">
    <location>
        <begin position="775"/>
        <end position="807"/>
    </location>
</feature>
<evidence type="ECO:0000313" key="17">
    <source>
        <dbReference type="Proteomes" id="UP001353858"/>
    </source>
</evidence>
<dbReference type="Pfam" id="PF07679">
    <property type="entry name" value="I-set"/>
    <property type="match status" value="2"/>
</dbReference>
<dbReference type="Gene3D" id="2.60.40.10">
    <property type="entry name" value="Immunoglobulins"/>
    <property type="match status" value="5"/>
</dbReference>
<dbReference type="GO" id="GO:0005811">
    <property type="term" value="C:lipid droplet"/>
    <property type="evidence" value="ECO:0007669"/>
    <property type="project" value="TreeGrafter"/>
</dbReference>
<dbReference type="Pfam" id="PF01363">
    <property type="entry name" value="FYVE"/>
    <property type="match status" value="1"/>
</dbReference>
<dbReference type="GO" id="GO:0005547">
    <property type="term" value="F:phosphatidylinositol-3,4,5-trisphosphate binding"/>
    <property type="evidence" value="ECO:0007669"/>
    <property type="project" value="TreeGrafter"/>
</dbReference>
<evidence type="ECO:0000256" key="10">
    <source>
        <dbReference type="SAM" id="MobiDB-lite"/>
    </source>
</evidence>
<dbReference type="InterPro" id="IPR013083">
    <property type="entry name" value="Znf_RING/FYVE/PHD"/>
</dbReference>
<dbReference type="SMART" id="SM00339">
    <property type="entry name" value="FH"/>
    <property type="match status" value="1"/>
</dbReference>
<dbReference type="PROSITE" id="PS50853">
    <property type="entry name" value="FN3"/>
    <property type="match status" value="2"/>
</dbReference>
<dbReference type="SMART" id="SM00060">
    <property type="entry name" value="FN3"/>
    <property type="match status" value="2"/>
</dbReference>
<dbReference type="SUPFAM" id="SSF48726">
    <property type="entry name" value="Immunoglobulin"/>
    <property type="match status" value="4"/>
</dbReference>
<feature type="compositionally biased region" description="Basic and acidic residues" evidence="10">
    <location>
        <begin position="1878"/>
        <end position="1897"/>
    </location>
</feature>
<dbReference type="InterPro" id="IPR017455">
    <property type="entry name" value="Znf_FYVE-rel"/>
</dbReference>
<dbReference type="SMART" id="SM00409">
    <property type="entry name" value="IG"/>
    <property type="match status" value="4"/>
</dbReference>
<reference evidence="17" key="1">
    <citation type="submission" date="2023-01" db="EMBL/GenBank/DDBJ databases">
        <title>Key to firefly adult light organ development and bioluminescence: homeobox transcription factors regulate luciferase expression and transportation to peroxisome.</title>
        <authorList>
            <person name="Fu X."/>
        </authorList>
    </citation>
    <scope>NUCLEOTIDE SEQUENCE [LARGE SCALE GENOMIC DNA]</scope>
</reference>
<sequence>MDSIDPTVVLDNASGDNLLSPKLDNTITLETKLESLNINAESLNESVSLSLKLLDENENLKISSAEKFLNALKISPSVKKVKVVSIFGKTGDGKSYTLNKSFFEGVEVFNTSAEQSSCTLGVWAAFDPKLNIICLDTEGLLGVSKKEDQRTRLLLKVLAVSDIVIYRIKAERLQSDMYTFLGGASKAYKEHFQTALLQVWEKADLDAPMSALGPSIIIFHETVHTNTLHSSASVSESPEDILRATFADLQLKIDSFSSLKYVGVRTQNSLTSFKELKNAIQLELEDTKVRSARHPKIVYHTLKGLNEKYSSELKNSTPQLHLEQYFTCQERCQSCDVRCTLSMGHKEARETHFNPGRCRFQHQYQNCVYLCKKCNINGQRVVVKPSYQSISQNSWSSFITYVWSGYVIECKNCGEIYRSRQHWYGNKDPEDNAVIVEIVHMWPGIEYLFQDRNAIATQNSAQRVLDGVNMISDAVRSVGSQPTKAVTAWVTDKIAPAYWRPNHEIMHCHKCKTPFPLAAAKHHCRACGEGFCEGCSSRKQPVPARGWYSDVRVCDDCYQDVPPSLSLSVDDSEVRIRKYGEAVVSSITAVASVLEIPKGIIKDSVRPAYWMPDHECQNCICCSNPFGPLIPLHHCRECGRACDFCWFFPQILHEGNMSPERSSSPQEEQILTPKMSVPASPVAGIPAREAESPIALLLAVAQGQCNRTADDDLTSLSWLHERDVLKGINLVNPSPSNSVHSTPVKAYNFNNNNNNLLSDNSPTSDFIDDSSISTIESSSSSLNSPTSNQHTQSQNGTQRNKHPHNVPYNPLVHLTSKPPYSFSCLIFMAIEDSEQKALPVKEIYAWILDHFPYFRNAPTGWKNSVRHNLSLNKCFQKVEKAPNLAKGSLWTVDPQFRPNLLQTLTRSPFHPCSTLDPSTYFNTNKSNDKNGSSHLPNPDLFPFLSRTLGSNEIKHEVSDDSLDAVDAAAVMLSLKNGPRYRHRKEKNSFQIITNSPSEDHTYSASENLAASNDEAFESDDEKYYKSPACRKIDFEDEEERKIQEGAETLLNLAGISTRKRYNSQSLDYINKRKKTNQFIVPITSYEKPTQFRPRLLRTKKKEKASNNNNNNINKNIIEDEWVKHRRELEEGQKSFTKENQAVKVFFFLQISKGCSNMEGYLLGLFATCFVLLEFVDADRGRVYMVTSPESVVMPINDETVLTCEMNLLPDKFQWKHYPLNVQDASNPKAPIILGTAHAVDLPASMFTIDKKVSTLKIKSSSKSVAGDYQCLAHYGASVVASIPGRITITTLGKFTPQNSVQVNVVVGNTLLWRCDFPQSNPPAYIDYYKNGAYVNPEVLVRTQSLIIQNLSIAHSGKYECIANNIIQQNSLNADFNLNLKIVNSGPIQAPKFLIPPKKFYTVNSGDSVFLECSAVGNPVPKVYWFKSNSRLPENRTQLLPGGLQIINVTSTDDGVYICNHTNSAGTISHHITLVYNEAPSIEDGSTNTDIKEGENLDLECLVKGTPEPQISWFLNGETVINDTHIEAIGNRIYFRPVEKKHAGTLQCFATNIVGTDYSSFNLKVIPKQISSTDVFEEFLTPQPTVAVHKRRKHHKTKKNRGQKGTTEMIPPSKPTVTRLNDESVMVRWTVPENNGLPIQFFKVQYRELGPINHNGTHKGSKWKTTNADIPPHIRSYEVNNLNPDHAYKFRIAAVYSNNDNKLGPNSVKFHLNRADFFLKNPLPVPRLVHTEMVNETAIRIHWEYVSSPNNSIDGFFIHYVPADSASDYMKTTVEGGDVTSYVIRHLQPGTMYDIKMQSFTTKSASEFSPIMKQNTAFATKKHSVKELPVIVSTTVETPPESAGDSQMYIFIGAGVLSVALLLSLIVLIIIFKKRKQKKDSSPDASRADKDDASHHIQADSNEYVVSPKTVNRVKNGNVPSNNRITITPNPLADADNKNQNMIEMSCLSSQNNNCSQPSASTQESLSSDSLPNSKLKDRDKDKTKRNKFNLETSHSGENYV</sequence>
<evidence type="ECO:0000256" key="8">
    <source>
        <dbReference type="PROSITE-ProRule" id="PRU00089"/>
    </source>
</evidence>
<feature type="domain" description="Ig-like" evidence="14">
    <location>
        <begin position="1479"/>
        <end position="1565"/>
    </location>
</feature>
<dbReference type="Pfam" id="PF00250">
    <property type="entry name" value="Forkhead"/>
    <property type="match status" value="1"/>
</dbReference>
<dbReference type="InterPro" id="IPR036390">
    <property type="entry name" value="WH_DNA-bd_sf"/>
</dbReference>
<dbReference type="GO" id="GO:0003924">
    <property type="term" value="F:GTPase activity"/>
    <property type="evidence" value="ECO:0007669"/>
    <property type="project" value="InterPro"/>
</dbReference>
<keyword evidence="11" id="KW-0812">Transmembrane</keyword>
<dbReference type="InterPro" id="IPR042427">
    <property type="entry name" value="ZFYV1"/>
</dbReference>
<dbReference type="SMART" id="SM00408">
    <property type="entry name" value="IGc2"/>
    <property type="match status" value="4"/>
</dbReference>
<keyword evidence="11" id="KW-0472">Membrane</keyword>
<dbReference type="SUPFAM" id="SSF46785">
    <property type="entry name" value="Winged helix' DNA-binding domain"/>
    <property type="match status" value="1"/>
</dbReference>
<dbReference type="CDD" id="cd00096">
    <property type="entry name" value="Ig"/>
    <property type="match status" value="1"/>
</dbReference>
<dbReference type="InterPro" id="IPR036388">
    <property type="entry name" value="WH-like_DNA-bd_sf"/>
</dbReference>
<organism evidence="16 17">
    <name type="scientific">Aquatica leii</name>
    <dbReference type="NCBI Taxonomy" id="1421715"/>
    <lineage>
        <taxon>Eukaryota</taxon>
        <taxon>Metazoa</taxon>
        <taxon>Ecdysozoa</taxon>
        <taxon>Arthropoda</taxon>
        <taxon>Hexapoda</taxon>
        <taxon>Insecta</taxon>
        <taxon>Pterygota</taxon>
        <taxon>Neoptera</taxon>
        <taxon>Endopterygota</taxon>
        <taxon>Coleoptera</taxon>
        <taxon>Polyphaga</taxon>
        <taxon>Elateriformia</taxon>
        <taxon>Elateroidea</taxon>
        <taxon>Lampyridae</taxon>
        <taxon>Luciolinae</taxon>
        <taxon>Aquatica</taxon>
    </lineage>
</organism>
<evidence type="ECO:0000259" key="12">
    <source>
        <dbReference type="PROSITE" id="PS50039"/>
    </source>
</evidence>
<evidence type="ECO:0000313" key="16">
    <source>
        <dbReference type="EMBL" id="KAK4887112.1"/>
    </source>
</evidence>
<feature type="transmembrane region" description="Helical" evidence="11">
    <location>
        <begin position="1847"/>
        <end position="1871"/>
    </location>
</feature>
<feature type="domain" description="Fibronectin type-III" evidence="15">
    <location>
        <begin position="1610"/>
        <end position="1714"/>
    </location>
</feature>
<evidence type="ECO:0000256" key="4">
    <source>
        <dbReference type="ARBA" id="ARBA00022833"/>
    </source>
</evidence>